<dbReference type="RefSeq" id="WP_141631913.1">
    <property type="nucleotide sequence ID" value="NZ_VIGB01000003.1"/>
</dbReference>
<feature type="transmembrane region" description="Helical" evidence="1">
    <location>
        <begin position="22"/>
        <end position="45"/>
    </location>
</feature>
<keyword evidence="3" id="KW-1185">Reference proteome</keyword>
<evidence type="ECO:0000313" key="2">
    <source>
        <dbReference type="EMBL" id="TQF01178.1"/>
    </source>
</evidence>
<proteinExistence type="predicted"/>
<comment type="caution">
    <text evidence="2">The sequence shown here is derived from an EMBL/GenBank/DDBJ whole genome shotgun (WGS) entry which is preliminary data.</text>
</comment>
<keyword evidence="1" id="KW-1133">Transmembrane helix</keyword>
<organism evidence="2 3">
    <name type="scientific">Kitasatospora acidiphila</name>
    <dbReference type="NCBI Taxonomy" id="2567942"/>
    <lineage>
        <taxon>Bacteria</taxon>
        <taxon>Bacillati</taxon>
        <taxon>Actinomycetota</taxon>
        <taxon>Actinomycetes</taxon>
        <taxon>Kitasatosporales</taxon>
        <taxon>Streptomycetaceae</taxon>
        <taxon>Kitasatospora</taxon>
    </lineage>
</organism>
<gene>
    <name evidence="2" type="ORF">E6W39_01680</name>
</gene>
<sequence>MRDGDEGLGPGRLTGQSSVRAWLFRGACGLFLLLAALAVAALAQWGYGSPWYVWLTTYALACLAAPVLARWGFDAWRRAKRHLARGAHTAMARDSRPPVLYLRAFAADAVAARPGRVRAAIARTEEEQLGRAFAVIGPFVAVGRPGETLPPAGAARLYMPDSGWDQAVLELVREAGLILVGAGTTPGVRWEIEQVTAMVPPEKIVIVVPFGKREYEEFRSIAGGYFPRGLPEWGEGRARSRLGLRAAVYFGLDWTPHFERFDTRARATVEGSCFRCLLDVYRQNGIRLPGTFPVAGD</sequence>
<evidence type="ECO:0000256" key="1">
    <source>
        <dbReference type="SAM" id="Phobius"/>
    </source>
</evidence>
<keyword evidence="1" id="KW-0812">Transmembrane</keyword>
<accession>A0A540VWQ4</accession>
<feature type="transmembrane region" description="Helical" evidence="1">
    <location>
        <begin position="51"/>
        <end position="73"/>
    </location>
</feature>
<keyword evidence="1" id="KW-0472">Membrane</keyword>
<dbReference type="AlphaFoldDB" id="A0A540VWQ4"/>
<dbReference type="Proteomes" id="UP000319103">
    <property type="component" value="Unassembled WGS sequence"/>
</dbReference>
<reference evidence="2 3" key="1">
    <citation type="submission" date="2019-06" db="EMBL/GenBank/DDBJ databases">
        <title>Description of Kitasatospora acidophila sp. nov. isolated from pine grove soil, and reclassification of Streptomyces novaecaesareae to Kitasatospora novaeceasareae comb. nov.</title>
        <authorList>
            <person name="Kim M.J."/>
        </authorList>
    </citation>
    <scope>NUCLEOTIDE SEQUENCE [LARGE SCALE GENOMIC DNA]</scope>
    <source>
        <strain evidence="2 3">MMS16-CNU292</strain>
    </source>
</reference>
<protein>
    <submittedName>
        <fullName evidence="2">Uncharacterized protein</fullName>
    </submittedName>
</protein>
<dbReference type="OrthoDB" id="7107981at2"/>
<dbReference type="EMBL" id="VIGB01000003">
    <property type="protein sequence ID" value="TQF01178.1"/>
    <property type="molecule type" value="Genomic_DNA"/>
</dbReference>
<name>A0A540VWQ4_9ACTN</name>
<evidence type="ECO:0000313" key="3">
    <source>
        <dbReference type="Proteomes" id="UP000319103"/>
    </source>
</evidence>